<evidence type="ECO:0000256" key="9">
    <source>
        <dbReference type="ARBA" id="ARBA00023157"/>
    </source>
</evidence>
<dbReference type="SUPFAM" id="SSF81321">
    <property type="entry name" value="Family A G protein-coupled receptor-like"/>
    <property type="match status" value="1"/>
</dbReference>
<keyword evidence="7" id="KW-0297">G-protein coupled receptor</keyword>
<dbReference type="PANTHER" id="PTHR26451">
    <property type="entry name" value="G_PROTEIN_RECEP_F1_2 DOMAIN-CONTAINING PROTEIN"/>
    <property type="match status" value="1"/>
</dbReference>
<evidence type="ECO:0000256" key="11">
    <source>
        <dbReference type="ARBA" id="ARBA00023180"/>
    </source>
</evidence>
<dbReference type="PRINTS" id="PR00237">
    <property type="entry name" value="GPCRRHODOPSN"/>
</dbReference>
<keyword evidence="8 13" id="KW-0472">Membrane</keyword>
<keyword evidence="4 13" id="KW-0812">Transmembrane</keyword>
<dbReference type="PANTHER" id="PTHR26451:SF869">
    <property type="entry name" value="OLFACTORY RECEPTOR 530-RELATED"/>
    <property type="match status" value="1"/>
</dbReference>
<keyword evidence="11" id="KW-0325">Glycoprotein</keyword>
<dbReference type="InterPro" id="IPR000725">
    <property type="entry name" value="Olfact_rcpt"/>
</dbReference>
<dbReference type="PROSITE" id="PS50262">
    <property type="entry name" value="G_PROTEIN_RECEP_F1_2"/>
    <property type="match status" value="1"/>
</dbReference>
<reference evidence="15" key="3">
    <citation type="submission" date="2025-09" db="UniProtKB">
        <authorList>
            <consortium name="Ensembl"/>
        </authorList>
    </citation>
    <scope>IDENTIFICATION</scope>
</reference>
<evidence type="ECO:0000256" key="10">
    <source>
        <dbReference type="ARBA" id="ARBA00023170"/>
    </source>
</evidence>
<proteinExistence type="predicted"/>
<keyword evidence="12" id="KW-0807">Transducer</keyword>
<feature type="domain" description="G-protein coupled receptors family 1 profile" evidence="14">
    <location>
        <begin position="48"/>
        <end position="301"/>
    </location>
</feature>
<evidence type="ECO:0000256" key="12">
    <source>
        <dbReference type="ARBA" id="ARBA00023224"/>
    </source>
</evidence>
<evidence type="ECO:0000256" key="3">
    <source>
        <dbReference type="ARBA" id="ARBA00022606"/>
    </source>
</evidence>
<reference evidence="15" key="2">
    <citation type="submission" date="2025-08" db="UniProtKB">
        <authorList>
            <consortium name="Ensembl"/>
        </authorList>
    </citation>
    <scope>IDENTIFICATION</scope>
</reference>
<evidence type="ECO:0000256" key="6">
    <source>
        <dbReference type="ARBA" id="ARBA00022989"/>
    </source>
</evidence>
<evidence type="ECO:0000256" key="8">
    <source>
        <dbReference type="ARBA" id="ARBA00023136"/>
    </source>
</evidence>
<evidence type="ECO:0000256" key="7">
    <source>
        <dbReference type="ARBA" id="ARBA00023040"/>
    </source>
</evidence>
<dbReference type="OrthoDB" id="9444602at2759"/>
<evidence type="ECO:0000256" key="1">
    <source>
        <dbReference type="ARBA" id="ARBA00004651"/>
    </source>
</evidence>
<keyword evidence="2" id="KW-1003">Cell membrane</keyword>
<evidence type="ECO:0000256" key="2">
    <source>
        <dbReference type="ARBA" id="ARBA00022475"/>
    </source>
</evidence>
<name>A0A8C9TB87_SCLFO</name>
<dbReference type="Pfam" id="PF13853">
    <property type="entry name" value="7tm_4"/>
    <property type="match status" value="1"/>
</dbReference>
<dbReference type="InterPro" id="IPR017452">
    <property type="entry name" value="GPCR_Rhodpsn_7TM"/>
</dbReference>
<dbReference type="PRINTS" id="PR00245">
    <property type="entry name" value="OLFACTORYR"/>
</dbReference>
<dbReference type="GO" id="GO:0004930">
    <property type="term" value="F:G protein-coupled receptor activity"/>
    <property type="evidence" value="ECO:0007669"/>
    <property type="project" value="UniProtKB-KW"/>
</dbReference>
<organism evidence="15 16">
    <name type="scientific">Scleropages formosus</name>
    <name type="common">Asian bonytongue</name>
    <name type="synonym">Osteoglossum formosum</name>
    <dbReference type="NCBI Taxonomy" id="113540"/>
    <lineage>
        <taxon>Eukaryota</taxon>
        <taxon>Metazoa</taxon>
        <taxon>Chordata</taxon>
        <taxon>Craniata</taxon>
        <taxon>Vertebrata</taxon>
        <taxon>Euteleostomi</taxon>
        <taxon>Actinopterygii</taxon>
        <taxon>Neopterygii</taxon>
        <taxon>Teleostei</taxon>
        <taxon>Osteoglossocephala</taxon>
        <taxon>Osteoglossomorpha</taxon>
        <taxon>Osteoglossiformes</taxon>
        <taxon>Osteoglossidae</taxon>
        <taxon>Scleropages</taxon>
    </lineage>
</organism>
<dbReference type="InterPro" id="IPR052921">
    <property type="entry name" value="GPCR1_Superfamily_Member"/>
</dbReference>
<sequence length="335" mass="38313">MSVMFSKNSSSNGIVRPAFFFISGFSNIPHSNYYYIFLSFVYVVSMLGNSFVMIIIYRDRNLHTPKYMAIFNLAIADVCQSTALIPNLIKTFLFDSQEITYVACLANLFFVFFFICMQSTTLVILAYDRFVAICIQLRYYAVVTNISMGVLITVTWTFNSAVMSFTVGLHTRFSFCKSTVIDSLFCDYGPVYRLACNDYSPNIMMAYLNIATFIFLPLTLIGLSYTGIGVRWRSGLDWVLLSGRLKALQTCFSHFTLVSIFYIPVVCTYITAMTVSIHRNARIINTSLSYSLPPMINPIVYSLNTVEIKEFAKKMFRANRLKRIAPFWGIRNRHP</sequence>
<accession>A0A8C9TB87</accession>
<evidence type="ECO:0000313" key="15">
    <source>
        <dbReference type="Ensembl" id="ENSSFOP00015044613.1"/>
    </source>
</evidence>
<keyword evidence="9" id="KW-1015">Disulfide bond</keyword>
<keyword evidence="6 13" id="KW-1133">Transmembrane helix</keyword>
<evidence type="ECO:0000256" key="4">
    <source>
        <dbReference type="ARBA" id="ARBA00022692"/>
    </source>
</evidence>
<dbReference type="GO" id="GO:0005886">
    <property type="term" value="C:plasma membrane"/>
    <property type="evidence" value="ECO:0007669"/>
    <property type="project" value="UniProtKB-SubCell"/>
</dbReference>
<keyword evidence="5" id="KW-0552">Olfaction</keyword>
<dbReference type="Ensembl" id="ENSSFOT00015080016.1">
    <property type="protein sequence ID" value="ENSSFOP00015044613.1"/>
    <property type="gene ID" value="ENSSFOG00015026917.1"/>
</dbReference>
<feature type="transmembrane region" description="Helical" evidence="13">
    <location>
        <begin position="251"/>
        <end position="272"/>
    </location>
</feature>
<evidence type="ECO:0000256" key="5">
    <source>
        <dbReference type="ARBA" id="ARBA00022725"/>
    </source>
</evidence>
<dbReference type="GO" id="GO:0004984">
    <property type="term" value="F:olfactory receptor activity"/>
    <property type="evidence" value="ECO:0007669"/>
    <property type="project" value="InterPro"/>
</dbReference>
<evidence type="ECO:0000256" key="13">
    <source>
        <dbReference type="SAM" id="Phobius"/>
    </source>
</evidence>
<dbReference type="InterPro" id="IPR000276">
    <property type="entry name" value="GPCR_Rhodpsn"/>
</dbReference>
<reference evidence="15 16" key="1">
    <citation type="submission" date="2019-04" db="EMBL/GenBank/DDBJ databases">
        <authorList>
            <consortium name="Wellcome Sanger Institute Data Sharing"/>
        </authorList>
    </citation>
    <scope>NUCLEOTIDE SEQUENCE [LARGE SCALE GENOMIC DNA]</scope>
</reference>
<feature type="transmembrane region" description="Helical" evidence="13">
    <location>
        <begin position="139"/>
        <end position="158"/>
    </location>
</feature>
<feature type="transmembrane region" description="Helical" evidence="13">
    <location>
        <begin position="33"/>
        <end position="57"/>
    </location>
</feature>
<dbReference type="Gene3D" id="1.20.1070.10">
    <property type="entry name" value="Rhodopsin 7-helix transmembrane proteins"/>
    <property type="match status" value="1"/>
</dbReference>
<feature type="transmembrane region" description="Helical" evidence="13">
    <location>
        <begin position="99"/>
        <end position="127"/>
    </location>
</feature>
<dbReference type="GeneTree" id="ENSGT00950000182847"/>
<dbReference type="Proteomes" id="UP000694397">
    <property type="component" value="Chromosome 10"/>
</dbReference>
<evidence type="ECO:0000313" key="16">
    <source>
        <dbReference type="Proteomes" id="UP000694397"/>
    </source>
</evidence>
<keyword evidence="16" id="KW-1185">Reference proteome</keyword>
<comment type="subcellular location">
    <subcellularLocation>
        <location evidence="1">Cell membrane</location>
        <topology evidence="1">Multi-pass membrane protein</topology>
    </subcellularLocation>
</comment>
<keyword evidence="10" id="KW-0675">Receptor</keyword>
<dbReference type="FunFam" id="1.20.1070.10:FF:000024">
    <property type="entry name" value="Olfactory receptor"/>
    <property type="match status" value="1"/>
</dbReference>
<evidence type="ECO:0000259" key="14">
    <source>
        <dbReference type="PROSITE" id="PS50262"/>
    </source>
</evidence>
<protein>
    <recommendedName>
        <fullName evidence="14">G-protein coupled receptors family 1 profile domain-containing protein</fullName>
    </recommendedName>
</protein>
<dbReference type="GO" id="GO:0005549">
    <property type="term" value="F:odorant binding"/>
    <property type="evidence" value="ECO:0007669"/>
    <property type="project" value="TreeGrafter"/>
</dbReference>
<dbReference type="AlphaFoldDB" id="A0A8C9TB87"/>
<keyword evidence="3" id="KW-0716">Sensory transduction</keyword>
<feature type="transmembrane region" description="Helical" evidence="13">
    <location>
        <begin position="69"/>
        <end position="93"/>
    </location>
</feature>
<feature type="transmembrane region" description="Helical" evidence="13">
    <location>
        <begin position="207"/>
        <end position="230"/>
    </location>
</feature>